<evidence type="ECO:0000256" key="7">
    <source>
        <dbReference type="RuleBase" id="RU369079"/>
    </source>
</evidence>
<name>A0A4S4NAV9_9RHOB</name>
<accession>A0A4S4NAV9</accession>
<feature type="transmembrane region" description="Helical" evidence="7">
    <location>
        <begin position="52"/>
        <end position="72"/>
    </location>
</feature>
<comment type="function">
    <text evidence="7">Part of the tripartite ATP-independent periplasmic (TRAP) transport system.</text>
</comment>
<feature type="transmembrane region" description="Helical" evidence="7">
    <location>
        <begin position="12"/>
        <end position="32"/>
    </location>
</feature>
<dbReference type="InterPro" id="IPR055348">
    <property type="entry name" value="DctQ"/>
</dbReference>
<dbReference type="RefSeq" id="WP_136463834.1">
    <property type="nucleotide sequence ID" value="NZ_SRKY01000004.1"/>
</dbReference>
<proteinExistence type="inferred from homology"/>
<organism evidence="9 10">
    <name type="scientific">Aliishimia ponticola</name>
    <dbReference type="NCBI Taxonomy" id="2499833"/>
    <lineage>
        <taxon>Bacteria</taxon>
        <taxon>Pseudomonadati</taxon>
        <taxon>Pseudomonadota</taxon>
        <taxon>Alphaproteobacteria</taxon>
        <taxon>Rhodobacterales</taxon>
        <taxon>Paracoccaceae</taxon>
        <taxon>Aliishimia</taxon>
    </lineage>
</organism>
<comment type="similarity">
    <text evidence="7">Belongs to the TRAP transporter small permease family.</text>
</comment>
<comment type="caution">
    <text evidence="9">The sequence shown here is derived from an EMBL/GenBank/DDBJ whole genome shotgun (WGS) entry which is preliminary data.</text>
</comment>
<dbReference type="GO" id="GO:0022857">
    <property type="term" value="F:transmembrane transporter activity"/>
    <property type="evidence" value="ECO:0007669"/>
    <property type="project" value="UniProtKB-UniRule"/>
</dbReference>
<feature type="domain" description="Tripartite ATP-independent periplasmic transporters DctQ component" evidence="8">
    <location>
        <begin position="23"/>
        <end position="147"/>
    </location>
</feature>
<feature type="transmembrane region" description="Helical" evidence="7">
    <location>
        <begin position="127"/>
        <end position="150"/>
    </location>
</feature>
<keyword evidence="5 7" id="KW-1133">Transmembrane helix</keyword>
<keyword evidence="6 7" id="KW-0472">Membrane</keyword>
<keyword evidence="4 7" id="KW-0812">Transmembrane</keyword>
<feature type="transmembrane region" description="Helical" evidence="7">
    <location>
        <begin position="84"/>
        <end position="107"/>
    </location>
</feature>
<evidence type="ECO:0000256" key="5">
    <source>
        <dbReference type="ARBA" id="ARBA00022989"/>
    </source>
</evidence>
<evidence type="ECO:0000313" key="10">
    <source>
        <dbReference type="Proteomes" id="UP000306602"/>
    </source>
</evidence>
<evidence type="ECO:0000256" key="6">
    <source>
        <dbReference type="ARBA" id="ARBA00023136"/>
    </source>
</evidence>
<sequence length="167" mass="17859">MQRLVTGLARTIALMGGLVLSAIILLTCLSIAGRTLGLGEIKGSYEILEAGVAFSIFSFFPICQLHGGHATVDVFTSGLGARALAWLRAFWEVVLAAVIVFITWRLFGGVERYYGNGETTLFLQFPVWWGYAASFVAAVIASIVALYCAGARVAAALTGRHFLPAEV</sequence>
<keyword evidence="10" id="KW-1185">Reference proteome</keyword>
<evidence type="ECO:0000256" key="1">
    <source>
        <dbReference type="ARBA" id="ARBA00004651"/>
    </source>
</evidence>
<dbReference type="Proteomes" id="UP000306602">
    <property type="component" value="Unassembled WGS sequence"/>
</dbReference>
<comment type="subunit">
    <text evidence="7">The complex comprises the extracytoplasmic solute receptor protein and the two transmembrane proteins.</text>
</comment>
<reference evidence="9 10" key="1">
    <citation type="submission" date="2019-04" db="EMBL/GenBank/DDBJ databases">
        <title>Shimia ponticola sp. nov., isolated from seawater.</title>
        <authorList>
            <person name="Kim Y.-O."/>
            <person name="Yoon J.-H."/>
        </authorList>
    </citation>
    <scope>NUCLEOTIDE SEQUENCE [LARGE SCALE GENOMIC DNA]</scope>
    <source>
        <strain evidence="9 10">MYP11</strain>
    </source>
</reference>
<evidence type="ECO:0000256" key="4">
    <source>
        <dbReference type="ARBA" id="ARBA00022692"/>
    </source>
</evidence>
<keyword evidence="3" id="KW-1003">Cell membrane</keyword>
<dbReference type="OrthoDB" id="6183232at2"/>
<keyword evidence="7" id="KW-0997">Cell inner membrane</keyword>
<evidence type="ECO:0000313" key="9">
    <source>
        <dbReference type="EMBL" id="THH35101.1"/>
    </source>
</evidence>
<evidence type="ECO:0000256" key="3">
    <source>
        <dbReference type="ARBA" id="ARBA00022475"/>
    </source>
</evidence>
<evidence type="ECO:0000256" key="2">
    <source>
        <dbReference type="ARBA" id="ARBA00022448"/>
    </source>
</evidence>
<evidence type="ECO:0000259" key="8">
    <source>
        <dbReference type="Pfam" id="PF04290"/>
    </source>
</evidence>
<comment type="subcellular location">
    <subcellularLocation>
        <location evidence="7">Cell inner membrane</location>
        <topology evidence="7">Multi-pass membrane protein</topology>
    </subcellularLocation>
    <subcellularLocation>
        <location evidence="1">Cell membrane</location>
        <topology evidence="1">Multi-pass membrane protein</topology>
    </subcellularLocation>
</comment>
<protein>
    <recommendedName>
        <fullName evidence="7">TRAP transporter small permease protein</fullName>
    </recommendedName>
</protein>
<keyword evidence="2 7" id="KW-0813">Transport</keyword>
<dbReference type="AlphaFoldDB" id="A0A4S4NAV9"/>
<dbReference type="EMBL" id="SRKY01000004">
    <property type="protein sequence ID" value="THH35101.1"/>
    <property type="molecule type" value="Genomic_DNA"/>
</dbReference>
<gene>
    <name evidence="9" type="ORF">E4Z66_14840</name>
</gene>
<dbReference type="Pfam" id="PF04290">
    <property type="entry name" value="DctQ"/>
    <property type="match status" value="1"/>
</dbReference>
<dbReference type="GO" id="GO:0005886">
    <property type="term" value="C:plasma membrane"/>
    <property type="evidence" value="ECO:0007669"/>
    <property type="project" value="UniProtKB-SubCell"/>
</dbReference>